<protein>
    <recommendedName>
        <fullName evidence="1">HepT-like domain-containing protein</fullName>
    </recommendedName>
</protein>
<accession>A0A7C1FD23</accession>
<evidence type="ECO:0000259" key="1">
    <source>
        <dbReference type="Pfam" id="PF20797"/>
    </source>
</evidence>
<feature type="domain" description="HepT-like" evidence="1">
    <location>
        <begin position="42"/>
        <end position="148"/>
    </location>
</feature>
<proteinExistence type="predicted"/>
<reference evidence="2" key="1">
    <citation type="journal article" date="2020" name="mSystems">
        <title>Genome- and Community-Level Interaction Insights into Carbon Utilization and Element Cycling Functions of Hydrothermarchaeota in Hydrothermal Sediment.</title>
        <authorList>
            <person name="Zhou Z."/>
            <person name="Liu Y."/>
            <person name="Xu W."/>
            <person name="Pan J."/>
            <person name="Luo Z.H."/>
            <person name="Li M."/>
        </authorList>
    </citation>
    <scope>NUCLEOTIDE SEQUENCE [LARGE SCALE GENOMIC DNA]</scope>
    <source>
        <strain evidence="2">SpSt-301</strain>
    </source>
</reference>
<gene>
    <name evidence="2" type="ORF">ENQ35_01580</name>
</gene>
<name>A0A7C1FD23_9THEO</name>
<dbReference type="Pfam" id="PF20797">
    <property type="entry name" value="HepT-like_2"/>
    <property type="match status" value="1"/>
</dbReference>
<evidence type="ECO:0000313" key="2">
    <source>
        <dbReference type="EMBL" id="HDW51428.1"/>
    </source>
</evidence>
<dbReference type="InterPro" id="IPR048769">
    <property type="entry name" value="HepT-like_dom"/>
</dbReference>
<sequence>MDAGKVALLRAEIEKQIEVIERIFARVERRKEPKNTPSLESLGYQLHNLYCAFEDLFKIIARAFENEVADKARYHAELLRRMALNIEGVRPALFSDETVRLLDNLRAFRHFFRHAYGYELDPRRVEVVLEDALKLKERYRGEAEQFVRLLELELK</sequence>
<dbReference type="EMBL" id="DSMV01000102">
    <property type="protein sequence ID" value="HDW51428.1"/>
    <property type="molecule type" value="Genomic_DNA"/>
</dbReference>
<dbReference type="AlphaFoldDB" id="A0A7C1FD23"/>
<organism evidence="2">
    <name type="scientific">Ammonifex degensii</name>
    <dbReference type="NCBI Taxonomy" id="42838"/>
    <lineage>
        <taxon>Bacteria</taxon>
        <taxon>Bacillati</taxon>
        <taxon>Bacillota</taxon>
        <taxon>Clostridia</taxon>
        <taxon>Thermoanaerobacterales</taxon>
        <taxon>Thermoanaerobacteraceae</taxon>
        <taxon>Ammonifex</taxon>
    </lineage>
</organism>
<comment type="caution">
    <text evidence="2">The sequence shown here is derived from an EMBL/GenBank/DDBJ whole genome shotgun (WGS) entry which is preliminary data.</text>
</comment>